<reference evidence="2 3" key="2">
    <citation type="journal article" date="2008" name="Nature">
        <title>The Phaeodactylum genome reveals the evolutionary history of diatom genomes.</title>
        <authorList>
            <person name="Bowler C."/>
            <person name="Allen A.E."/>
            <person name="Badger J.H."/>
            <person name="Grimwood J."/>
            <person name="Jabbari K."/>
            <person name="Kuo A."/>
            <person name="Maheswari U."/>
            <person name="Martens C."/>
            <person name="Maumus F."/>
            <person name="Otillar R.P."/>
            <person name="Rayko E."/>
            <person name="Salamov A."/>
            <person name="Vandepoele K."/>
            <person name="Beszteri B."/>
            <person name="Gruber A."/>
            <person name="Heijde M."/>
            <person name="Katinka M."/>
            <person name="Mock T."/>
            <person name="Valentin K."/>
            <person name="Verret F."/>
            <person name="Berges J.A."/>
            <person name="Brownlee C."/>
            <person name="Cadoret J.P."/>
            <person name="Chiovitti A."/>
            <person name="Choi C.J."/>
            <person name="Coesel S."/>
            <person name="De Martino A."/>
            <person name="Detter J.C."/>
            <person name="Durkin C."/>
            <person name="Falciatore A."/>
            <person name="Fournet J."/>
            <person name="Haruta M."/>
            <person name="Huysman M.J."/>
            <person name="Jenkins B.D."/>
            <person name="Jiroutova K."/>
            <person name="Jorgensen R.E."/>
            <person name="Joubert Y."/>
            <person name="Kaplan A."/>
            <person name="Kroger N."/>
            <person name="Kroth P.G."/>
            <person name="La Roche J."/>
            <person name="Lindquist E."/>
            <person name="Lommer M."/>
            <person name="Martin-Jezequel V."/>
            <person name="Lopez P.J."/>
            <person name="Lucas S."/>
            <person name="Mangogna M."/>
            <person name="McGinnis K."/>
            <person name="Medlin L.K."/>
            <person name="Montsant A."/>
            <person name="Oudot-Le Secq M.P."/>
            <person name="Napoli C."/>
            <person name="Obornik M."/>
            <person name="Parker M.S."/>
            <person name="Petit J.L."/>
            <person name="Porcel B.M."/>
            <person name="Poulsen N."/>
            <person name="Robison M."/>
            <person name="Rychlewski L."/>
            <person name="Rynearson T.A."/>
            <person name="Schmutz J."/>
            <person name="Shapiro H."/>
            <person name="Siaut M."/>
            <person name="Stanley M."/>
            <person name="Sussman M.R."/>
            <person name="Taylor A.R."/>
            <person name="Vardi A."/>
            <person name="von Dassow P."/>
            <person name="Vyverman W."/>
            <person name="Willis A."/>
            <person name="Wyrwicz L.S."/>
            <person name="Rokhsar D.S."/>
            <person name="Weissenbach J."/>
            <person name="Armbrust E.V."/>
            <person name="Green B.R."/>
            <person name="Van de Peer Y."/>
            <person name="Grigoriev I.V."/>
        </authorList>
    </citation>
    <scope>NUCLEOTIDE SEQUENCE [LARGE SCALE GENOMIC DNA]</scope>
    <source>
        <strain evidence="2 3">CCMP1335</strain>
    </source>
</reference>
<feature type="region of interest" description="Disordered" evidence="1">
    <location>
        <begin position="401"/>
        <end position="421"/>
    </location>
</feature>
<proteinExistence type="predicted"/>
<dbReference type="GeneID" id="7448728"/>
<sequence length="452" mass="50421">MTVHPTSYDTTDRHSSFLRSLLAIQSQGSGGNNRNDRCEFIAIDPSAVPSLPLPLSSSGDPSTLHKQQHQRSKKFSRRASVDAAVAASANAMAMTMRHHPVRRAMSFSGWSGTPSVSFSRNIDGSIKHEVASGASSTGTPSSPVLVSRLRSTPKYTKTCPPPPPPPRTSASSKNSNSSKLLSERFGRDVKIGLPFSNATKSSNKEADTMVPTPAEKEITVSMPSIPRKRQSMIEIEGSKQPSSRFQEFKDEPLDPRRRHSDGMEEEIAHQHYDRRLSSQTHRGYRRDYLLGQAARSPRHMLIPSTQEETFVAANALKNYDFAFVKRSDQSWSYAIVAYRSFEPVKGSTSTGVISSDELEECMMFVMCDRGSTKLIKKKQWGEFIRLVSMEDLDEEWIKRNEEEQQQQTNRATAVPADEEDSRAWVPSKIAFVPSSNDDEECSLISRVSVPKF</sequence>
<protein>
    <submittedName>
        <fullName evidence="2">Uncharacterized protein</fullName>
    </submittedName>
</protein>
<feature type="compositionally biased region" description="Low complexity" evidence="1">
    <location>
        <begin position="171"/>
        <end position="180"/>
    </location>
</feature>
<evidence type="ECO:0000313" key="2">
    <source>
        <dbReference type="EMBL" id="EED93742.1"/>
    </source>
</evidence>
<dbReference type="eggNOG" id="ENOG502TAA9">
    <property type="taxonomic scope" value="Eukaryota"/>
</dbReference>
<dbReference type="Proteomes" id="UP000001449">
    <property type="component" value="Chromosome 3"/>
</dbReference>
<feature type="region of interest" description="Disordered" evidence="1">
    <location>
        <begin position="51"/>
        <end position="80"/>
    </location>
</feature>
<feature type="compositionally biased region" description="Low complexity" evidence="1">
    <location>
        <begin position="51"/>
        <end position="64"/>
    </location>
</feature>
<organism evidence="2 3">
    <name type="scientific">Thalassiosira pseudonana</name>
    <name type="common">Marine diatom</name>
    <name type="synonym">Cyclotella nana</name>
    <dbReference type="NCBI Taxonomy" id="35128"/>
    <lineage>
        <taxon>Eukaryota</taxon>
        <taxon>Sar</taxon>
        <taxon>Stramenopiles</taxon>
        <taxon>Ochrophyta</taxon>
        <taxon>Bacillariophyta</taxon>
        <taxon>Coscinodiscophyceae</taxon>
        <taxon>Thalassiosirophycidae</taxon>
        <taxon>Thalassiosirales</taxon>
        <taxon>Thalassiosiraceae</taxon>
        <taxon>Thalassiosira</taxon>
    </lineage>
</organism>
<name>B8BXP4_THAPS</name>
<dbReference type="RefSeq" id="XP_002288306.1">
    <property type="nucleotide sequence ID" value="XM_002288270.1"/>
</dbReference>
<dbReference type="InParanoid" id="B8BXP4"/>
<dbReference type="AlphaFoldDB" id="B8BXP4"/>
<evidence type="ECO:0000256" key="1">
    <source>
        <dbReference type="SAM" id="MobiDB-lite"/>
    </source>
</evidence>
<reference evidence="2 3" key="1">
    <citation type="journal article" date="2004" name="Science">
        <title>The genome of the diatom Thalassiosira pseudonana: ecology, evolution, and metabolism.</title>
        <authorList>
            <person name="Armbrust E.V."/>
            <person name="Berges J.A."/>
            <person name="Bowler C."/>
            <person name="Green B.R."/>
            <person name="Martinez D."/>
            <person name="Putnam N.H."/>
            <person name="Zhou S."/>
            <person name="Allen A.E."/>
            <person name="Apt K.E."/>
            <person name="Bechner M."/>
            <person name="Brzezinski M.A."/>
            <person name="Chaal B.K."/>
            <person name="Chiovitti A."/>
            <person name="Davis A.K."/>
            <person name="Demarest M.S."/>
            <person name="Detter J.C."/>
            <person name="Glavina T."/>
            <person name="Goodstein D."/>
            <person name="Hadi M.Z."/>
            <person name="Hellsten U."/>
            <person name="Hildebrand M."/>
            <person name="Jenkins B.D."/>
            <person name="Jurka J."/>
            <person name="Kapitonov V.V."/>
            <person name="Kroger N."/>
            <person name="Lau W.W."/>
            <person name="Lane T.W."/>
            <person name="Larimer F.W."/>
            <person name="Lippmeier J.C."/>
            <person name="Lucas S."/>
            <person name="Medina M."/>
            <person name="Montsant A."/>
            <person name="Obornik M."/>
            <person name="Parker M.S."/>
            <person name="Palenik B."/>
            <person name="Pazour G.J."/>
            <person name="Richardson P.M."/>
            <person name="Rynearson T.A."/>
            <person name="Saito M.A."/>
            <person name="Schwartz D.C."/>
            <person name="Thamatrakoln K."/>
            <person name="Valentin K."/>
            <person name="Vardi A."/>
            <person name="Wilkerson F.P."/>
            <person name="Rokhsar D.S."/>
        </authorList>
    </citation>
    <scope>NUCLEOTIDE SEQUENCE [LARGE SCALE GENOMIC DNA]</scope>
    <source>
        <strain evidence="2 3">CCMP1335</strain>
    </source>
</reference>
<feature type="region of interest" description="Disordered" evidence="1">
    <location>
        <begin position="152"/>
        <end position="184"/>
    </location>
</feature>
<keyword evidence="3" id="KW-1185">Reference proteome</keyword>
<dbReference type="KEGG" id="tps:THAPSDRAFT_3402"/>
<feature type="compositionally biased region" description="Basic and acidic residues" evidence="1">
    <location>
        <begin position="246"/>
        <end position="276"/>
    </location>
</feature>
<dbReference type="HOGENOM" id="CLU_606236_0_0_1"/>
<dbReference type="EMBL" id="CM000640">
    <property type="protein sequence ID" value="EED93742.1"/>
    <property type="molecule type" value="Genomic_DNA"/>
</dbReference>
<accession>B8BXP4</accession>
<feature type="compositionally biased region" description="Basic residues" evidence="1">
    <location>
        <begin position="66"/>
        <end position="77"/>
    </location>
</feature>
<feature type="region of interest" description="Disordered" evidence="1">
    <location>
        <begin position="237"/>
        <end position="280"/>
    </location>
</feature>
<dbReference type="PaxDb" id="35128-Thaps3402"/>
<evidence type="ECO:0000313" key="3">
    <source>
        <dbReference type="Proteomes" id="UP000001449"/>
    </source>
</evidence>
<gene>
    <name evidence="2" type="ORF">THAPSDRAFT_3402</name>
</gene>